<dbReference type="PROSITE" id="PS51000">
    <property type="entry name" value="HTH_DEOR_2"/>
    <property type="match status" value="1"/>
</dbReference>
<dbReference type="PRINTS" id="PR00037">
    <property type="entry name" value="HTHLACR"/>
</dbReference>
<dbReference type="SMART" id="SM00420">
    <property type="entry name" value="HTH_DEOR"/>
    <property type="match status" value="1"/>
</dbReference>
<dbReference type="InterPro" id="IPR014036">
    <property type="entry name" value="DeoR-like_C"/>
</dbReference>
<dbReference type="Proteomes" id="UP000462014">
    <property type="component" value="Unassembled WGS sequence"/>
</dbReference>
<dbReference type="PROSITE" id="PS00894">
    <property type="entry name" value="HTH_DEOR_1"/>
    <property type="match status" value="1"/>
</dbReference>
<dbReference type="GO" id="GO:0003677">
    <property type="term" value="F:DNA binding"/>
    <property type="evidence" value="ECO:0007669"/>
    <property type="project" value="UniProtKB-KW"/>
</dbReference>
<keyword evidence="4" id="KW-0804">Transcription</keyword>
<proteinExistence type="predicted"/>
<dbReference type="SUPFAM" id="SSF46785">
    <property type="entry name" value="Winged helix' DNA-binding domain"/>
    <property type="match status" value="1"/>
</dbReference>
<dbReference type="InterPro" id="IPR037171">
    <property type="entry name" value="NagB/RpiA_transferase-like"/>
</dbReference>
<name>A0A7K1SZW5_9SPHI</name>
<evidence type="ECO:0000256" key="2">
    <source>
        <dbReference type="ARBA" id="ARBA00023015"/>
    </source>
</evidence>
<gene>
    <name evidence="6" type="ORF">GO621_15115</name>
</gene>
<dbReference type="Pfam" id="PF00455">
    <property type="entry name" value="DeoRC"/>
    <property type="match status" value="1"/>
</dbReference>
<evidence type="ECO:0000256" key="4">
    <source>
        <dbReference type="ARBA" id="ARBA00023163"/>
    </source>
</evidence>
<reference evidence="6 7" key="1">
    <citation type="submission" date="2019-12" db="EMBL/GenBank/DDBJ databases">
        <title>Mucilaginibacter sp. HMF7410 genome sequencing and assembly.</title>
        <authorList>
            <person name="Kang H."/>
            <person name="Cha I."/>
            <person name="Kim H."/>
            <person name="Joh K."/>
        </authorList>
    </citation>
    <scope>NUCLEOTIDE SEQUENCE [LARGE SCALE GENOMIC DNA]</scope>
    <source>
        <strain evidence="6 7">HMF7410</strain>
    </source>
</reference>
<evidence type="ECO:0000313" key="7">
    <source>
        <dbReference type="Proteomes" id="UP000462014"/>
    </source>
</evidence>
<sequence length="255" mass="28271">MQPDTQQLLKKERHKMILKQINLHNKVLSSDLATLLTVSEDTIRRDLNELAKSGIILKVHGGALSKSFHSPFQQNEVYAIDAKKEVAKKALKLLKNDMVILTGGGTTMLELARMVPEKLQATVFTVSPLVALQLADHPFIDVFLIGGQLSKGSQISIGATVISYLSEIKFDLCLLGTNGIAPQEGITDSDWEIVQVKKAMVRSSKSLAVLCIAEKLNSVQRMKICELNQITHLITELDPADEKLKPYQQQNLLLY</sequence>
<evidence type="ECO:0000256" key="1">
    <source>
        <dbReference type="ARBA" id="ARBA00022491"/>
    </source>
</evidence>
<organism evidence="6 7">
    <name type="scientific">Mucilaginibacter arboris</name>
    <dbReference type="NCBI Taxonomy" id="2682090"/>
    <lineage>
        <taxon>Bacteria</taxon>
        <taxon>Pseudomonadati</taxon>
        <taxon>Bacteroidota</taxon>
        <taxon>Sphingobacteriia</taxon>
        <taxon>Sphingobacteriales</taxon>
        <taxon>Sphingobacteriaceae</taxon>
        <taxon>Mucilaginibacter</taxon>
    </lineage>
</organism>
<dbReference type="InterPro" id="IPR001034">
    <property type="entry name" value="DeoR_HTH"/>
</dbReference>
<evidence type="ECO:0000259" key="5">
    <source>
        <dbReference type="PROSITE" id="PS51000"/>
    </source>
</evidence>
<dbReference type="InterPro" id="IPR036390">
    <property type="entry name" value="WH_DNA-bd_sf"/>
</dbReference>
<comment type="caution">
    <text evidence="6">The sequence shown here is derived from an EMBL/GenBank/DDBJ whole genome shotgun (WGS) entry which is preliminary data.</text>
</comment>
<dbReference type="Pfam" id="PF08220">
    <property type="entry name" value="HTH_DeoR"/>
    <property type="match status" value="1"/>
</dbReference>
<dbReference type="PANTHER" id="PTHR30363">
    <property type="entry name" value="HTH-TYPE TRANSCRIPTIONAL REGULATOR SRLR-RELATED"/>
    <property type="match status" value="1"/>
</dbReference>
<evidence type="ECO:0000313" key="6">
    <source>
        <dbReference type="EMBL" id="MVN22856.1"/>
    </source>
</evidence>
<keyword evidence="2" id="KW-0805">Transcription regulation</keyword>
<keyword evidence="3" id="KW-0238">DNA-binding</keyword>
<dbReference type="InterPro" id="IPR050313">
    <property type="entry name" value="Carb_Metab_HTH_regulators"/>
</dbReference>
<dbReference type="InterPro" id="IPR018356">
    <property type="entry name" value="Tscrpt_reg_HTH_DeoR_CS"/>
</dbReference>
<dbReference type="SUPFAM" id="SSF100950">
    <property type="entry name" value="NagB/RpiA/CoA transferase-like"/>
    <property type="match status" value="1"/>
</dbReference>
<accession>A0A7K1SZW5</accession>
<dbReference type="Gene3D" id="1.10.10.10">
    <property type="entry name" value="Winged helix-like DNA-binding domain superfamily/Winged helix DNA-binding domain"/>
    <property type="match status" value="1"/>
</dbReference>
<feature type="domain" description="HTH deoR-type" evidence="5">
    <location>
        <begin position="10"/>
        <end position="65"/>
    </location>
</feature>
<protein>
    <submittedName>
        <fullName evidence="6">DeoR family transcriptional regulator</fullName>
    </submittedName>
</protein>
<dbReference type="GO" id="GO:0003700">
    <property type="term" value="F:DNA-binding transcription factor activity"/>
    <property type="evidence" value="ECO:0007669"/>
    <property type="project" value="InterPro"/>
</dbReference>
<keyword evidence="7" id="KW-1185">Reference proteome</keyword>
<dbReference type="Gene3D" id="3.40.50.1360">
    <property type="match status" value="1"/>
</dbReference>
<dbReference type="AlphaFoldDB" id="A0A7K1SZW5"/>
<evidence type="ECO:0000256" key="3">
    <source>
        <dbReference type="ARBA" id="ARBA00023125"/>
    </source>
</evidence>
<dbReference type="EMBL" id="WPIK01000014">
    <property type="protein sequence ID" value="MVN22856.1"/>
    <property type="molecule type" value="Genomic_DNA"/>
</dbReference>
<dbReference type="SMART" id="SM01134">
    <property type="entry name" value="DeoRC"/>
    <property type="match status" value="1"/>
</dbReference>
<dbReference type="PANTHER" id="PTHR30363:SF4">
    <property type="entry name" value="GLYCEROL-3-PHOSPHATE REGULON REPRESSOR"/>
    <property type="match status" value="1"/>
</dbReference>
<dbReference type="InterPro" id="IPR036388">
    <property type="entry name" value="WH-like_DNA-bd_sf"/>
</dbReference>
<keyword evidence="1" id="KW-0678">Repressor</keyword>